<accession>A0ABQ5C351</accession>
<dbReference type="InterPro" id="IPR021109">
    <property type="entry name" value="Peptidase_aspartic_dom_sf"/>
</dbReference>
<reference evidence="1" key="1">
    <citation type="journal article" date="2022" name="Int. J. Mol. Sci.">
        <title>Draft Genome of Tanacetum Coccineum: Genomic Comparison of Closely Related Tanacetum-Family Plants.</title>
        <authorList>
            <person name="Yamashiro T."/>
            <person name="Shiraishi A."/>
            <person name="Nakayama K."/>
            <person name="Satake H."/>
        </authorList>
    </citation>
    <scope>NUCLEOTIDE SEQUENCE</scope>
</reference>
<dbReference type="PANTHER" id="PTHR33067">
    <property type="entry name" value="RNA-DIRECTED DNA POLYMERASE-RELATED"/>
    <property type="match status" value="1"/>
</dbReference>
<comment type="caution">
    <text evidence="1">The sequence shown here is derived from an EMBL/GenBank/DDBJ whole genome shotgun (WGS) entry which is preliminary data.</text>
</comment>
<gene>
    <name evidence="1" type="ORF">Tco_0890734</name>
</gene>
<evidence type="ECO:0000313" key="2">
    <source>
        <dbReference type="Proteomes" id="UP001151760"/>
    </source>
</evidence>
<feature type="non-terminal residue" evidence="1">
    <location>
        <position position="1"/>
    </location>
</feature>
<proteinExistence type="predicted"/>
<organism evidence="1 2">
    <name type="scientific">Tanacetum coccineum</name>
    <dbReference type="NCBI Taxonomy" id="301880"/>
    <lineage>
        <taxon>Eukaryota</taxon>
        <taxon>Viridiplantae</taxon>
        <taxon>Streptophyta</taxon>
        <taxon>Embryophyta</taxon>
        <taxon>Tracheophyta</taxon>
        <taxon>Spermatophyta</taxon>
        <taxon>Magnoliopsida</taxon>
        <taxon>eudicotyledons</taxon>
        <taxon>Gunneridae</taxon>
        <taxon>Pentapetalae</taxon>
        <taxon>asterids</taxon>
        <taxon>campanulids</taxon>
        <taxon>Asterales</taxon>
        <taxon>Asteraceae</taxon>
        <taxon>Asteroideae</taxon>
        <taxon>Anthemideae</taxon>
        <taxon>Anthemidinae</taxon>
        <taxon>Tanacetum</taxon>
    </lineage>
</organism>
<dbReference type="Proteomes" id="UP001151760">
    <property type="component" value="Unassembled WGS sequence"/>
</dbReference>
<evidence type="ECO:0000313" key="1">
    <source>
        <dbReference type="EMBL" id="GJT20797.1"/>
    </source>
</evidence>
<name>A0ABQ5C351_9ASTR</name>
<protein>
    <recommendedName>
        <fullName evidence="3">Reverse transcriptase domain-containing protein</fullName>
    </recommendedName>
</protein>
<dbReference type="Gene3D" id="2.40.70.10">
    <property type="entry name" value="Acid Proteases"/>
    <property type="match status" value="1"/>
</dbReference>
<sequence length="263" mass="29465">ENEELSPEEDFDGWLKAEMEKHMCGQDKESEEDVLIDILKSLVGECKSVYTNKSTQIETSSRGTNEVQGMSFVADDEEGDTSGALPCQLPPKELNPGSFTLPCTIGNLNLYAMADLRASVNVMPKSIFEHLKLARFKETNMVVEMADMIKKGPIRNKPNETMILGRPFLAAIHAQIDVFKREISLGTGEDTMKFDMDGGISHSRIPVEKIYMASSVHEEEYFNPLKIENDVFYFESPACLLFEQHTQSYDNESVDTLDSASSI</sequence>
<evidence type="ECO:0008006" key="3">
    <source>
        <dbReference type="Google" id="ProtNLM"/>
    </source>
</evidence>
<keyword evidence="2" id="KW-1185">Reference proteome</keyword>
<dbReference type="EMBL" id="BQNB010013835">
    <property type="protein sequence ID" value="GJT20797.1"/>
    <property type="molecule type" value="Genomic_DNA"/>
</dbReference>
<reference evidence="1" key="2">
    <citation type="submission" date="2022-01" db="EMBL/GenBank/DDBJ databases">
        <authorList>
            <person name="Yamashiro T."/>
            <person name="Shiraishi A."/>
            <person name="Satake H."/>
            <person name="Nakayama K."/>
        </authorList>
    </citation>
    <scope>NUCLEOTIDE SEQUENCE</scope>
</reference>
<dbReference type="PANTHER" id="PTHR33067:SF9">
    <property type="entry name" value="RNA-DIRECTED DNA POLYMERASE"/>
    <property type="match status" value="1"/>
</dbReference>